<comment type="similarity">
    <text evidence="3">Belongs to the intercrine beta (chemokine CC) family.</text>
</comment>
<evidence type="ECO:0000259" key="5">
    <source>
        <dbReference type="SMART" id="SM00199"/>
    </source>
</evidence>
<dbReference type="GO" id="GO:0006955">
    <property type="term" value="P:immune response"/>
    <property type="evidence" value="ECO:0007669"/>
    <property type="project" value="InterPro"/>
</dbReference>
<dbReference type="PANTHER" id="PTHR11505">
    <property type="entry name" value="L1 TRANSPOSABLE ELEMENT-RELATED"/>
    <property type="match status" value="1"/>
</dbReference>
<name>A0A8M1KUC2_CLUHA</name>
<proteinExistence type="inferred from homology"/>
<dbReference type="RefSeq" id="XP_042566255.1">
    <property type="nucleotide sequence ID" value="XM_042710321.1"/>
</dbReference>
<dbReference type="KEGG" id="char:122133667"/>
<dbReference type="SMART" id="SM00199">
    <property type="entry name" value="SCY"/>
    <property type="match status" value="1"/>
</dbReference>
<dbReference type="GO" id="GO:0005615">
    <property type="term" value="C:extracellular space"/>
    <property type="evidence" value="ECO:0007669"/>
    <property type="project" value="UniProtKB-KW"/>
</dbReference>
<feature type="domain" description="Chemokine interleukin-8-like" evidence="5">
    <location>
        <begin position="8"/>
        <end position="67"/>
    </location>
</feature>
<dbReference type="PROSITE" id="PS00472">
    <property type="entry name" value="SMALL_CYTOKINES_CC"/>
    <property type="match status" value="1"/>
</dbReference>
<protein>
    <recommendedName>
        <fullName evidence="3">C-C motif chemokine</fullName>
    </recommendedName>
</protein>
<dbReference type="OrthoDB" id="8959002at2759"/>
<evidence type="ECO:0000313" key="7">
    <source>
        <dbReference type="RefSeq" id="XP_042566255.1"/>
    </source>
</evidence>
<dbReference type="CDD" id="cd00272">
    <property type="entry name" value="Chemokine_CC"/>
    <property type="match status" value="1"/>
</dbReference>
<dbReference type="InterPro" id="IPR001811">
    <property type="entry name" value="Chemokine_IL8-like_dom"/>
</dbReference>
<dbReference type="AlphaFoldDB" id="A0A8M1KUC2"/>
<evidence type="ECO:0000313" key="6">
    <source>
        <dbReference type="Proteomes" id="UP000515152"/>
    </source>
</evidence>
<evidence type="ECO:0000256" key="3">
    <source>
        <dbReference type="RuleBase" id="RU361150"/>
    </source>
</evidence>
<organism evidence="6 7">
    <name type="scientific">Clupea harengus</name>
    <name type="common">Atlantic herring</name>
    <dbReference type="NCBI Taxonomy" id="7950"/>
    <lineage>
        <taxon>Eukaryota</taxon>
        <taxon>Metazoa</taxon>
        <taxon>Chordata</taxon>
        <taxon>Craniata</taxon>
        <taxon>Vertebrata</taxon>
        <taxon>Euteleostomi</taxon>
        <taxon>Actinopterygii</taxon>
        <taxon>Neopterygii</taxon>
        <taxon>Teleostei</taxon>
        <taxon>Clupei</taxon>
        <taxon>Clupeiformes</taxon>
        <taxon>Clupeoidei</taxon>
        <taxon>Clupeidae</taxon>
        <taxon>Clupea</taxon>
    </lineage>
</organism>
<sequence length="332" mass="37897">MVMVRSTPIDCCQKTSNTRLQLSKVHHYHIQQAGICPVDAVVFTTVKDVRVCSDPKRDWVKTAVRYIDSMKQQTTAVLTTQGMKQQTTAVLTTQGMKQRTTAVLTTQGMKQQTTENGTLLKSLTNEINTHAKNAERMSARVDTMQGVVRQNKKDINRCLTELDTLRNKVTEMEDRSRRNNIRLINLPTGAEGDDPVGYLRAMLPQWIPTLSNSSMPIEIDRAHRTFSAYTSKPRTMNFRVLRYQDRQAILQGARRAKPKLQNGTPLEFYADYSTKTTQTRNKLKSIRSKLRQRGIKSFLIYPAILKVIYKGEKLSFESPEDAEQFFAGPNFE</sequence>
<keyword evidence="3" id="KW-0964">Secreted</keyword>
<comment type="subcellular location">
    <subcellularLocation>
        <location evidence="3">Secreted</location>
    </subcellularLocation>
</comment>
<reference evidence="7" key="1">
    <citation type="submission" date="2025-08" db="UniProtKB">
        <authorList>
            <consortium name="RefSeq"/>
        </authorList>
    </citation>
    <scope>IDENTIFICATION</scope>
</reference>
<keyword evidence="6" id="KW-1185">Reference proteome</keyword>
<gene>
    <name evidence="7" type="primary">LOC122133667</name>
</gene>
<keyword evidence="1 3" id="KW-0202">Cytokine</keyword>
<dbReference type="GO" id="GO:0008009">
    <property type="term" value="F:chemokine activity"/>
    <property type="evidence" value="ECO:0007669"/>
    <property type="project" value="InterPro"/>
</dbReference>
<dbReference type="Pfam" id="PF00048">
    <property type="entry name" value="IL8"/>
    <property type="match status" value="1"/>
</dbReference>
<evidence type="ECO:0000256" key="1">
    <source>
        <dbReference type="ARBA" id="ARBA00022514"/>
    </source>
</evidence>
<evidence type="ECO:0000256" key="4">
    <source>
        <dbReference type="SAM" id="Coils"/>
    </source>
</evidence>
<keyword evidence="2" id="KW-1015">Disulfide bond</keyword>
<dbReference type="InterPro" id="IPR004244">
    <property type="entry name" value="Transposase_22"/>
</dbReference>
<dbReference type="Proteomes" id="UP000515152">
    <property type="component" value="Chromosome 17"/>
</dbReference>
<feature type="coiled-coil region" evidence="4">
    <location>
        <begin position="120"/>
        <end position="175"/>
    </location>
</feature>
<dbReference type="GeneID" id="122133667"/>
<keyword evidence="3" id="KW-0145">Chemotaxis</keyword>
<dbReference type="InterPro" id="IPR000827">
    <property type="entry name" value="Chemokine_CC_CS"/>
</dbReference>
<keyword evidence="4" id="KW-0175">Coiled coil</keyword>
<accession>A0A8M1KUC2</accession>
<evidence type="ECO:0000256" key="2">
    <source>
        <dbReference type="ARBA" id="ARBA00023157"/>
    </source>
</evidence>